<dbReference type="Proteomes" id="UP000285266">
    <property type="component" value="Unassembled WGS sequence"/>
</dbReference>
<dbReference type="PIRSF" id="PIRSF031551">
    <property type="entry name" value="DUF1706"/>
    <property type="match status" value="1"/>
</dbReference>
<accession>A0A423UEL9</accession>
<evidence type="ECO:0000313" key="1">
    <source>
        <dbReference type="EMBL" id="ROT87139.1"/>
    </source>
</evidence>
<dbReference type="InterPro" id="IPR012550">
    <property type="entry name" value="DUF1706"/>
</dbReference>
<dbReference type="PANTHER" id="PTHR40658">
    <property type="match status" value="1"/>
</dbReference>
<protein>
    <recommendedName>
        <fullName evidence="3">ClbS/DfsB family four-helix bundle protein</fullName>
    </recommendedName>
</protein>
<dbReference type="SUPFAM" id="SSF109854">
    <property type="entry name" value="DinB/YfiT-like putative metalloenzymes"/>
    <property type="match status" value="1"/>
</dbReference>
<proteinExistence type="predicted"/>
<sequence>MKAMARPRTKAELLDAASAQYRKLEQLVASMGAPMQEATFAFTGDRKHMEPHWRRDRDLRDVLAHLHSWQRMLVDWVSANRAGSPRPFLPDGCHWRTTPALNQRIWAEYQDMSLERVSAMLADSHADVLALIEGFSDEELFTKAYFSWTGTTSLGSYCVSATSSHYDWALKKLRVHMAMAKQR</sequence>
<dbReference type="AlphaFoldDB" id="A0A423UEL9"/>
<evidence type="ECO:0008006" key="3">
    <source>
        <dbReference type="Google" id="ProtNLM"/>
    </source>
</evidence>
<dbReference type="InterPro" id="IPR034660">
    <property type="entry name" value="DinB/YfiT-like"/>
</dbReference>
<dbReference type="Gene3D" id="1.20.120.450">
    <property type="entry name" value="dinb family like domain"/>
    <property type="match status" value="1"/>
</dbReference>
<name>A0A423UEL9_9BIFI</name>
<reference evidence="1 2" key="1">
    <citation type="submission" date="2018-07" db="EMBL/GenBank/DDBJ databases">
        <title>The role of parmesan cheese in vectoring bovine microbiota.</title>
        <authorList>
            <person name="Lugli G.A."/>
            <person name="Milani C."/>
        </authorList>
    </citation>
    <scope>NUCLEOTIDE SEQUENCE [LARGE SCALE GENOMIC DNA]</scope>
    <source>
        <strain evidence="1 2">BMONG18</strain>
    </source>
</reference>
<dbReference type="EMBL" id="QRAJ01000003">
    <property type="protein sequence ID" value="ROT87139.1"/>
    <property type="molecule type" value="Genomic_DNA"/>
</dbReference>
<evidence type="ECO:0000313" key="2">
    <source>
        <dbReference type="Proteomes" id="UP000285266"/>
    </source>
</evidence>
<dbReference type="PANTHER" id="PTHR40658:SF4">
    <property type="entry name" value="HYPOTHETICAL CYTOSOLIC PROTEIN"/>
    <property type="match status" value="1"/>
</dbReference>
<gene>
    <name evidence="1" type="ORF">BMONG18_0749</name>
</gene>
<organism evidence="1 2">
    <name type="scientific">Bifidobacterium mongoliense</name>
    <dbReference type="NCBI Taxonomy" id="518643"/>
    <lineage>
        <taxon>Bacteria</taxon>
        <taxon>Bacillati</taxon>
        <taxon>Actinomycetota</taxon>
        <taxon>Actinomycetes</taxon>
        <taxon>Bifidobacteriales</taxon>
        <taxon>Bifidobacteriaceae</taxon>
        <taxon>Bifidobacterium</taxon>
    </lineage>
</organism>
<comment type="caution">
    <text evidence="1">The sequence shown here is derived from an EMBL/GenBank/DDBJ whole genome shotgun (WGS) entry which is preliminary data.</text>
</comment>
<dbReference type="Pfam" id="PF08020">
    <property type="entry name" value="DUF1706"/>
    <property type="match status" value="1"/>
</dbReference>